<dbReference type="AlphaFoldDB" id="A0A553H2D7"/>
<comment type="caution">
    <text evidence="1">The sequence shown here is derived from an EMBL/GenBank/DDBJ whole genome shotgun (WGS) entry which is preliminary data.</text>
</comment>
<sequence length="63" mass="7623">MSKDELREQLALQAETFTKRGNEIVTYAAQRRPERKPWRKRETPMDRVFQEELERMNQDAEPS</sequence>
<dbReference type="EMBL" id="VJOY01000003">
    <property type="protein sequence ID" value="TRX75921.1"/>
    <property type="molecule type" value="Genomic_DNA"/>
</dbReference>
<protein>
    <recommendedName>
        <fullName evidence="3">Beta-ketoadipyl CoA thiolase</fullName>
    </recommendedName>
</protein>
<organism evidence="1 2">
    <name type="scientific">Pseudomonas mangiferae</name>
    <dbReference type="NCBI Taxonomy" id="2593654"/>
    <lineage>
        <taxon>Bacteria</taxon>
        <taxon>Pseudomonadati</taxon>
        <taxon>Pseudomonadota</taxon>
        <taxon>Gammaproteobacteria</taxon>
        <taxon>Pseudomonadales</taxon>
        <taxon>Pseudomonadaceae</taxon>
        <taxon>Pseudomonas</taxon>
    </lineage>
</organism>
<proteinExistence type="predicted"/>
<keyword evidence="2" id="KW-1185">Reference proteome</keyword>
<evidence type="ECO:0000313" key="2">
    <source>
        <dbReference type="Proteomes" id="UP000315235"/>
    </source>
</evidence>
<dbReference type="RefSeq" id="WP_143487313.1">
    <property type="nucleotide sequence ID" value="NZ_VJOY01000003.1"/>
</dbReference>
<accession>A0A553H2D7</accession>
<gene>
    <name evidence="1" type="ORF">FM069_05655</name>
</gene>
<evidence type="ECO:0000313" key="1">
    <source>
        <dbReference type="EMBL" id="TRX75921.1"/>
    </source>
</evidence>
<reference evidence="1 2" key="1">
    <citation type="submission" date="2019-07" db="EMBL/GenBank/DDBJ databases">
        <title>Pseudomonas mangiferae sp. nov., isolated from bark of mango tree in Thailand.</title>
        <authorList>
            <person name="Srisuk N."/>
            <person name="Anurat P."/>
        </authorList>
    </citation>
    <scope>NUCLEOTIDE SEQUENCE [LARGE SCALE GENOMIC DNA]</scope>
    <source>
        <strain evidence="1 2">DMKU_BBB3-04</strain>
    </source>
</reference>
<evidence type="ECO:0008006" key="3">
    <source>
        <dbReference type="Google" id="ProtNLM"/>
    </source>
</evidence>
<name>A0A553H2D7_9PSED</name>
<dbReference type="Proteomes" id="UP000315235">
    <property type="component" value="Unassembled WGS sequence"/>
</dbReference>